<evidence type="ECO:0000313" key="1">
    <source>
        <dbReference type="EMBL" id="KIM37378.1"/>
    </source>
</evidence>
<gene>
    <name evidence="1" type="ORF">M413DRAFT_273572</name>
</gene>
<dbReference type="Proteomes" id="UP000053424">
    <property type="component" value="Unassembled WGS sequence"/>
</dbReference>
<evidence type="ECO:0008006" key="3">
    <source>
        <dbReference type="Google" id="ProtNLM"/>
    </source>
</evidence>
<evidence type="ECO:0000313" key="2">
    <source>
        <dbReference type="Proteomes" id="UP000053424"/>
    </source>
</evidence>
<sequence length="215" mass="22896">MSHGTHGSFVPLVSQGGKGDTVGQFLVGGYGIVLDEPDTLQWYATKYVDSNPEQFAIFDTFPHEEGRGAHFSGAIPAALMEHAPNMLSEGPDINKIMVEVLASKVTKVAEGQKAGLTVGIRVLFTAKPEKKEAVKTFLTGSLPLIKGEANTAAWYAIHFHGTDNFGIVAFFASEEAKEAHLKDKVATAFLSSADENLVGAPDLVKLEVLAAKVIA</sequence>
<name>A0A0C2XHN6_HEBCY</name>
<keyword evidence="2" id="KW-1185">Reference proteome</keyword>
<dbReference type="Gene3D" id="3.30.70.100">
    <property type="match status" value="2"/>
</dbReference>
<dbReference type="OrthoDB" id="3227035at2759"/>
<protein>
    <recommendedName>
        <fullName evidence="3">ABM domain-containing protein</fullName>
    </recommendedName>
</protein>
<reference evidence="2" key="2">
    <citation type="submission" date="2015-01" db="EMBL/GenBank/DDBJ databases">
        <title>Evolutionary Origins and Diversification of the Mycorrhizal Mutualists.</title>
        <authorList>
            <consortium name="DOE Joint Genome Institute"/>
            <consortium name="Mycorrhizal Genomics Consortium"/>
            <person name="Kohler A."/>
            <person name="Kuo A."/>
            <person name="Nagy L.G."/>
            <person name="Floudas D."/>
            <person name="Copeland A."/>
            <person name="Barry K.W."/>
            <person name="Cichocki N."/>
            <person name="Veneault-Fourrey C."/>
            <person name="LaButti K."/>
            <person name="Lindquist E.A."/>
            <person name="Lipzen A."/>
            <person name="Lundell T."/>
            <person name="Morin E."/>
            <person name="Murat C."/>
            <person name="Riley R."/>
            <person name="Ohm R."/>
            <person name="Sun H."/>
            <person name="Tunlid A."/>
            <person name="Henrissat B."/>
            <person name="Grigoriev I.V."/>
            <person name="Hibbett D.S."/>
            <person name="Martin F."/>
        </authorList>
    </citation>
    <scope>NUCLEOTIDE SEQUENCE [LARGE SCALE GENOMIC DNA]</scope>
    <source>
        <strain evidence="2">h7</strain>
    </source>
</reference>
<dbReference type="STRING" id="686832.A0A0C2XHN6"/>
<accession>A0A0C2XHN6</accession>
<reference evidence="1 2" key="1">
    <citation type="submission" date="2014-04" db="EMBL/GenBank/DDBJ databases">
        <authorList>
            <consortium name="DOE Joint Genome Institute"/>
            <person name="Kuo A."/>
            <person name="Gay G."/>
            <person name="Dore J."/>
            <person name="Kohler A."/>
            <person name="Nagy L.G."/>
            <person name="Floudas D."/>
            <person name="Copeland A."/>
            <person name="Barry K.W."/>
            <person name="Cichocki N."/>
            <person name="Veneault-Fourrey C."/>
            <person name="LaButti K."/>
            <person name="Lindquist E.A."/>
            <person name="Lipzen A."/>
            <person name="Lundell T."/>
            <person name="Morin E."/>
            <person name="Murat C."/>
            <person name="Sun H."/>
            <person name="Tunlid A."/>
            <person name="Henrissat B."/>
            <person name="Grigoriev I.V."/>
            <person name="Hibbett D.S."/>
            <person name="Martin F."/>
            <person name="Nordberg H.P."/>
            <person name="Cantor M.N."/>
            <person name="Hua S.X."/>
        </authorList>
    </citation>
    <scope>NUCLEOTIDE SEQUENCE [LARGE SCALE GENOMIC DNA]</scope>
    <source>
        <strain evidence="2">h7</strain>
    </source>
</reference>
<dbReference type="HOGENOM" id="CLU_101366_0_0_1"/>
<dbReference type="EMBL" id="KN831797">
    <property type="protein sequence ID" value="KIM37378.1"/>
    <property type="molecule type" value="Genomic_DNA"/>
</dbReference>
<dbReference type="InterPro" id="IPR011008">
    <property type="entry name" value="Dimeric_a/b-barrel"/>
</dbReference>
<dbReference type="AlphaFoldDB" id="A0A0C2XHN6"/>
<dbReference type="SUPFAM" id="SSF54909">
    <property type="entry name" value="Dimeric alpha+beta barrel"/>
    <property type="match status" value="2"/>
</dbReference>
<proteinExistence type="predicted"/>
<organism evidence="1 2">
    <name type="scientific">Hebeloma cylindrosporum</name>
    <dbReference type="NCBI Taxonomy" id="76867"/>
    <lineage>
        <taxon>Eukaryota</taxon>
        <taxon>Fungi</taxon>
        <taxon>Dikarya</taxon>
        <taxon>Basidiomycota</taxon>
        <taxon>Agaricomycotina</taxon>
        <taxon>Agaricomycetes</taxon>
        <taxon>Agaricomycetidae</taxon>
        <taxon>Agaricales</taxon>
        <taxon>Agaricineae</taxon>
        <taxon>Hymenogastraceae</taxon>
        <taxon>Hebeloma</taxon>
    </lineage>
</organism>